<keyword evidence="3" id="KW-1185">Reference proteome</keyword>
<name>A0A0L0T4S2_ALLM3</name>
<sequence length="106" mass="11422">MNTITNTVAAGQAPAMAHRIDLPQPAGHKIVVLLVTIRVPGENPDAFSFYHVDAMYMDLQWAVVRQNLIQLVQASPTDTFVPEGPAQTHLPSTPLVGGESEPQPVV</sequence>
<reference evidence="2 3" key="1">
    <citation type="submission" date="2009-11" db="EMBL/GenBank/DDBJ databases">
        <title>Annotation of Allomyces macrogynus ATCC 38327.</title>
        <authorList>
            <consortium name="The Broad Institute Genome Sequencing Platform"/>
            <person name="Russ C."/>
            <person name="Cuomo C."/>
            <person name="Burger G."/>
            <person name="Gray M.W."/>
            <person name="Holland P.W.H."/>
            <person name="King N."/>
            <person name="Lang F.B.F."/>
            <person name="Roger A.J."/>
            <person name="Ruiz-Trillo I."/>
            <person name="Young S.K."/>
            <person name="Zeng Q."/>
            <person name="Gargeya S."/>
            <person name="Fitzgerald M."/>
            <person name="Haas B."/>
            <person name="Abouelleil A."/>
            <person name="Alvarado L."/>
            <person name="Arachchi H.M."/>
            <person name="Berlin A."/>
            <person name="Chapman S.B."/>
            <person name="Gearin G."/>
            <person name="Goldberg J."/>
            <person name="Griggs A."/>
            <person name="Gujja S."/>
            <person name="Hansen M."/>
            <person name="Heiman D."/>
            <person name="Howarth C."/>
            <person name="Larimer J."/>
            <person name="Lui A."/>
            <person name="MacDonald P.J.P."/>
            <person name="McCowen C."/>
            <person name="Montmayeur A."/>
            <person name="Murphy C."/>
            <person name="Neiman D."/>
            <person name="Pearson M."/>
            <person name="Priest M."/>
            <person name="Roberts A."/>
            <person name="Saif S."/>
            <person name="Shea T."/>
            <person name="Sisk P."/>
            <person name="Stolte C."/>
            <person name="Sykes S."/>
            <person name="Wortman J."/>
            <person name="Nusbaum C."/>
            <person name="Birren B."/>
        </authorList>
    </citation>
    <scope>NUCLEOTIDE SEQUENCE [LARGE SCALE GENOMIC DNA]</scope>
    <source>
        <strain evidence="2 3">ATCC 38327</strain>
    </source>
</reference>
<evidence type="ECO:0000313" key="3">
    <source>
        <dbReference type="Proteomes" id="UP000054350"/>
    </source>
</evidence>
<evidence type="ECO:0000256" key="1">
    <source>
        <dbReference type="SAM" id="MobiDB-lite"/>
    </source>
</evidence>
<feature type="region of interest" description="Disordered" evidence="1">
    <location>
        <begin position="80"/>
        <end position="106"/>
    </location>
</feature>
<gene>
    <name evidence="2" type="ORF">AMAG_14286</name>
</gene>
<proteinExistence type="predicted"/>
<protein>
    <submittedName>
        <fullName evidence="2">Uncharacterized protein</fullName>
    </submittedName>
</protein>
<accession>A0A0L0T4S2</accession>
<evidence type="ECO:0000313" key="2">
    <source>
        <dbReference type="EMBL" id="KNE69745.1"/>
    </source>
</evidence>
<dbReference type="VEuPathDB" id="FungiDB:AMAG_14286"/>
<reference evidence="3" key="2">
    <citation type="submission" date="2009-11" db="EMBL/GenBank/DDBJ databases">
        <title>The Genome Sequence of Allomyces macrogynus strain ATCC 38327.</title>
        <authorList>
            <consortium name="The Broad Institute Genome Sequencing Platform"/>
            <person name="Russ C."/>
            <person name="Cuomo C."/>
            <person name="Shea T."/>
            <person name="Young S.K."/>
            <person name="Zeng Q."/>
            <person name="Koehrsen M."/>
            <person name="Haas B."/>
            <person name="Borodovsky M."/>
            <person name="Guigo R."/>
            <person name="Alvarado L."/>
            <person name="Berlin A."/>
            <person name="Borenstein D."/>
            <person name="Chen Z."/>
            <person name="Engels R."/>
            <person name="Freedman E."/>
            <person name="Gellesch M."/>
            <person name="Goldberg J."/>
            <person name="Griggs A."/>
            <person name="Gujja S."/>
            <person name="Heiman D."/>
            <person name="Hepburn T."/>
            <person name="Howarth C."/>
            <person name="Jen D."/>
            <person name="Larson L."/>
            <person name="Lewis B."/>
            <person name="Mehta T."/>
            <person name="Park D."/>
            <person name="Pearson M."/>
            <person name="Roberts A."/>
            <person name="Saif S."/>
            <person name="Shenoy N."/>
            <person name="Sisk P."/>
            <person name="Stolte C."/>
            <person name="Sykes S."/>
            <person name="Walk T."/>
            <person name="White J."/>
            <person name="Yandava C."/>
            <person name="Burger G."/>
            <person name="Gray M.W."/>
            <person name="Holland P.W.H."/>
            <person name="King N."/>
            <person name="Lang F.B.F."/>
            <person name="Roger A.J."/>
            <person name="Ruiz-Trillo I."/>
            <person name="Lander E."/>
            <person name="Nusbaum C."/>
        </authorList>
    </citation>
    <scope>NUCLEOTIDE SEQUENCE [LARGE SCALE GENOMIC DNA]</scope>
    <source>
        <strain evidence="3">ATCC 38327</strain>
    </source>
</reference>
<organism evidence="2 3">
    <name type="scientific">Allomyces macrogynus (strain ATCC 38327)</name>
    <name type="common">Allomyces javanicus var. macrogynus</name>
    <dbReference type="NCBI Taxonomy" id="578462"/>
    <lineage>
        <taxon>Eukaryota</taxon>
        <taxon>Fungi</taxon>
        <taxon>Fungi incertae sedis</taxon>
        <taxon>Blastocladiomycota</taxon>
        <taxon>Blastocladiomycetes</taxon>
        <taxon>Blastocladiales</taxon>
        <taxon>Blastocladiaceae</taxon>
        <taxon>Allomyces</taxon>
    </lineage>
</organism>
<dbReference type="Proteomes" id="UP000054350">
    <property type="component" value="Unassembled WGS sequence"/>
</dbReference>
<dbReference type="AlphaFoldDB" id="A0A0L0T4S2"/>
<dbReference type="EMBL" id="GG745362">
    <property type="protein sequence ID" value="KNE69745.1"/>
    <property type="molecule type" value="Genomic_DNA"/>
</dbReference>